<feature type="transmembrane region" description="Helical" evidence="2">
    <location>
        <begin position="401"/>
        <end position="420"/>
    </location>
</feature>
<keyword evidence="2" id="KW-1133">Transmembrane helix</keyword>
<dbReference type="InterPro" id="IPR011439">
    <property type="entry name" value="DUF1542"/>
</dbReference>
<keyword evidence="2" id="KW-0812">Transmembrane</keyword>
<reference evidence="4" key="1">
    <citation type="journal article" date="2022" name="Int. J. Syst. Evol. Microbiol.">
        <title>Apilactobacillus apisilvae sp. nov., Nicolia spurrieriana gen. nov. sp. nov., Bombilactobacillus folatiphilus sp. nov. and Bombilactobacillus thymidiniphilus sp. nov., four new lactic acid bacterial isolates from stingless bees Tetragonula carbonaria and Austroplebeia australis.</title>
        <authorList>
            <person name="Oliphant S.A."/>
            <person name="Watson-Haigh N.S."/>
            <person name="Sumby K.M."/>
            <person name="Gardner J."/>
            <person name="Groom S."/>
            <person name="Jiranek V."/>
        </authorList>
    </citation>
    <scope>NUCLEOTIDE SEQUENCE</scope>
    <source>
        <strain evidence="4">SG4_D2</strain>
    </source>
</reference>
<keyword evidence="2" id="KW-0472">Membrane</keyword>
<accession>A0ABY4P9R9</accession>
<dbReference type="EMBL" id="CP093366">
    <property type="protein sequence ID" value="UQS82418.1"/>
    <property type="molecule type" value="Genomic_DNA"/>
</dbReference>
<organism evidence="4 5">
    <name type="scientific">Bombilactobacillus folatiphilus</name>
    <dbReference type="NCBI Taxonomy" id="2923362"/>
    <lineage>
        <taxon>Bacteria</taxon>
        <taxon>Bacillati</taxon>
        <taxon>Bacillota</taxon>
        <taxon>Bacilli</taxon>
        <taxon>Lactobacillales</taxon>
        <taxon>Lactobacillaceae</taxon>
        <taxon>Bombilactobacillus</taxon>
    </lineage>
</organism>
<dbReference type="Proteomes" id="UP000831495">
    <property type="component" value="Chromosome"/>
</dbReference>
<evidence type="ECO:0000259" key="3">
    <source>
        <dbReference type="Pfam" id="PF07564"/>
    </source>
</evidence>
<sequence>MAKERVDQNPCYSTEQMTDLKNRIDQAVSATTTAINQSTTSADIEQQKNTGEININALADDVALEETQSEAETDLAIVKNEAEDAINNCDQLISSQRTELLAQVDSQYNSALQSIQNAQTVCEANDAYQAGQDAINKILTDNDVYDPISTPTQPSNPTLPDNSVQLSVFKVNSIDQLNSLALRSKDQIDENSSYTDKQKDHLKGQVDQALTKAIDSVNQSTTLDEANPNHSLGHRDISSYAAYIDHNSLRALNLQELDDAQTQAKAQIQACDLDAGLKQTLLAQIDQLHQDAVDQVNTAQSLETMNAATQTGLDKIQTVLTANNVCQPTDDTTDLDNDVTPVDPSKPANSQLGTLPTNNTVTTPGSAAGISAKSANNSQNNTNDPKSQGFLPQLNDGQADASLIVLGLIAVLAVLGTMVYKKQTH</sequence>
<feature type="compositionally biased region" description="Polar residues" evidence="1">
    <location>
        <begin position="373"/>
        <end position="386"/>
    </location>
</feature>
<dbReference type="Pfam" id="PF07564">
    <property type="entry name" value="DUF1542"/>
    <property type="match status" value="2"/>
</dbReference>
<evidence type="ECO:0000313" key="5">
    <source>
        <dbReference type="Proteomes" id="UP000831495"/>
    </source>
</evidence>
<dbReference type="RefSeq" id="WP_249514695.1">
    <property type="nucleotide sequence ID" value="NZ_CP093366.1"/>
</dbReference>
<proteinExistence type="predicted"/>
<feature type="domain" description="DUF1542" evidence="3">
    <location>
        <begin position="3"/>
        <end position="59"/>
    </location>
</feature>
<evidence type="ECO:0000313" key="4">
    <source>
        <dbReference type="EMBL" id="UQS82418.1"/>
    </source>
</evidence>
<gene>
    <name evidence="4" type="ORF">MOO45_01650</name>
</gene>
<feature type="domain" description="DUF1542" evidence="3">
    <location>
        <begin position="170"/>
        <end position="238"/>
    </location>
</feature>
<evidence type="ECO:0000256" key="1">
    <source>
        <dbReference type="SAM" id="MobiDB-lite"/>
    </source>
</evidence>
<evidence type="ECO:0000256" key="2">
    <source>
        <dbReference type="SAM" id="Phobius"/>
    </source>
</evidence>
<protein>
    <submittedName>
        <fullName evidence="4">DUF1542 domain-containing protein</fullName>
    </submittedName>
</protein>
<feature type="compositionally biased region" description="Polar residues" evidence="1">
    <location>
        <begin position="347"/>
        <end position="365"/>
    </location>
</feature>
<keyword evidence="5" id="KW-1185">Reference proteome</keyword>
<name>A0ABY4P9R9_9LACO</name>
<feature type="region of interest" description="Disordered" evidence="1">
    <location>
        <begin position="342"/>
        <end position="390"/>
    </location>
</feature>